<name>A0A399SWQ6_9BACT</name>
<dbReference type="Proteomes" id="UP000265926">
    <property type="component" value="Unassembled WGS sequence"/>
</dbReference>
<reference evidence="1 2" key="1">
    <citation type="submission" date="2018-08" db="EMBL/GenBank/DDBJ databases">
        <title>Pallidiluteibacterium maritimus gen. nov., sp. nov., isolated from coastal sediment.</title>
        <authorList>
            <person name="Zhou L.Y."/>
        </authorList>
    </citation>
    <scope>NUCLEOTIDE SEQUENCE [LARGE SCALE GENOMIC DNA]</scope>
    <source>
        <strain evidence="1 2">XSD2</strain>
    </source>
</reference>
<evidence type="ECO:0000313" key="1">
    <source>
        <dbReference type="EMBL" id="RIJ46447.1"/>
    </source>
</evidence>
<organism evidence="1 2">
    <name type="scientific">Maribellus luteus</name>
    <dbReference type="NCBI Taxonomy" id="2305463"/>
    <lineage>
        <taxon>Bacteria</taxon>
        <taxon>Pseudomonadati</taxon>
        <taxon>Bacteroidota</taxon>
        <taxon>Bacteroidia</taxon>
        <taxon>Marinilabiliales</taxon>
        <taxon>Prolixibacteraceae</taxon>
        <taxon>Maribellus</taxon>
    </lineage>
</organism>
<gene>
    <name evidence="1" type="ORF">D1614_18715</name>
</gene>
<accession>A0A399SWQ6</accession>
<evidence type="ECO:0000313" key="2">
    <source>
        <dbReference type="Proteomes" id="UP000265926"/>
    </source>
</evidence>
<keyword evidence="2" id="KW-1185">Reference proteome</keyword>
<sequence length="250" mass="29320">MEEDKFYQNIQKALEDLPENYSILEERIDIEVQMKYFEYAKSNREKMDAKGCFEQREELFEENTGEDRKKEILTSIAVYDDVKAYRTLEKFVAESEGELKQWAILALQESRMLLQSSLLDEQQFFISTGLGGKGKKLRYFVVFINRNTEELLSATQQKLLKDELVFELNKHEGIFESMDFMEGFSSGLVMLPLTVEIRSVFQNVIEECNQYGGFLQEDMIITNVKVLSRGEIIQLLHQKKNENKDELEEK</sequence>
<comment type="caution">
    <text evidence="1">The sequence shown here is derived from an EMBL/GenBank/DDBJ whole genome shotgun (WGS) entry which is preliminary data.</text>
</comment>
<dbReference type="EMBL" id="QWGR01000014">
    <property type="protein sequence ID" value="RIJ46447.1"/>
    <property type="molecule type" value="Genomic_DNA"/>
</dbReference>
<dbReference type="AlphaFoldDB" id="A0A399SWQ6"/>
<protein>
    <submittedName>
        <fullName evidence="1">Uncharacterized protein</fullName>
    </submittedName>
</protein>
<proteinExistence type="predicted"/>